<evidence type="ECO:0000313" key="2">
    <source>
        <dbReference type="EMBL" id="KLU85597.1"/>
    </source>
</evidence>
<dbReference type="AlphaFoldDB" id="A0A0C4DX82"/>
<reference evidence="2" key="1">
    <citation type="submission" date="2010-05" db="EMBL/GenBank/DDBJ databases">
        <title>The Genome Sequence of Magnaporthe poae strain ATCC 64411.</title>
        <authorList>
            <consortium name="The Broad Institute Genome Sequencing Platform"/>
            <consortium name="Broad Institute Genome Sequencing Center for Infectious Disease"/>
            <person name="Ma L.-J."/>
            <person name="Dead R."/>
            <person name="Young S."/>
            <person name="Zeng Q."/>
            <person name="Koehrsen M."/>
            <person name="Alvarado L."/>
            <person name="Berlin A."/>
            <person name="Chapman S.B."/>
            <person name="Chen Z."/>
            <person name="Freedman E."/>
            <person name="Gellesch M."/>
            <person name="Goldberg J."/>
            <person name="Griggs A."/>
            <person name="Gujja S."/>
            <person name="Heilman E.R."/>
            <person name="Heiman D."/>
            <person name="Hepburn T."/>
            <person name="Howarth C."/>
            <person name="Jen D."/>
            <person name="Larson L."/>
            <person name="Mehta T."/>
            <person name="Neiman D."/>
            <person name="Pearson M."/>
            <person name="Roberts A."/>
            <person name="Saif S."/>
            <person name="Shea T."/>
            <person name="Shenoy N."/>
            <person name="Sisk P."/>
            <person name="Stolte C."/>
            <person name="Sykes S."/>
            <person name="Walk T."/>
            <person name="White J."/>
            <person name="Yandava C."/>
            <person name="Haas B."/>
            <person name="Nusbaum C."/>
            <person name="Birren B."/>
        </authorList>
    </citation>
    <scope>NUCLEOTIDE SEQUENCE</scope>
    <source>
        <strain evidence="2">ATCC 64411</strain>
    </source>
</reference>
<reference evidence="2" key="3">
    <citation type="submission" date="2011-03" db="EMBL/GenBank/DDBJ databases">
        <title>Annotation of Magnaporthe poae ATCC 64411.</title>
        <authorList>
            <person name="Ma L.-J."/>
            <person name="Dead R."/>
            <person name="Young S.K."/>
            <person name="Zeng Q."/>
            <person name="Gargeya S."/>
            <person name="Fitzgerald M."/>
            <person name="Haas B."/>
            <person name="Abouelleil A."/>
            <person name="Alvarado L."/>
            <person name="Arachchi H.M."/>
            <person name="Berlin A."/>
            <person name="Brown A."/>
            <person name="Chapman S.B."/>
            <person name="Chen Z."/>
            <person name="Dunbar C."/>
            <person name="Freedman E."/>
            <person name="Gearin G."/>
            <person name="Gellesch M."/>
            <person name="Goldberg J."/>
            <person name="Griggs A."/>
            <person name="Gujja S."/>
            <person name="Heiman D."/>
            <person name="Howarth C."/>
            <person name="Larson L."/>
            <person name="Lui A."/>
            <person name="MacDonald P.J.P."/>
            <person name="Mehta T."/>
            <person name="Montmayeur A."/>
            <person name="Murphy C."/>
            <person name="Neiman D."/>
            <person name="Pearson M."/>
            <person name="Priest M."/>
            <person name="Roberts A."/>
            <person name="Saif S."/>
            <person name="Shea T."/>
            <person name="Shenoy N."/>
            <person name="Sisk P."/>
            <person name="Stolte C."/>
            <person name="Sykes S."/>
            <person name="Yandava C."/>
            <person name="Wortman J."/>
            <person name="Nusbaum C."/>
            <person name="Birren B."/>
        </authorList>
    </citation>
    <scope>NUCLEOTIDE SEQUENCE</scope>
    <source>
        <strain evidence="2">ATCC 64411</strain>
    </source>
</reference>
<dbReference type="eggNOG" id="ENOG502QU2K">
    <property type="taxonomic scope" value="Eukaryota"/>
</dbReference>
<dbReference type="EMBL" id="ADBL01001079">
    <property type="status" value="NOT_ANNOTATED_CDS"/>
    <property type="molecule type" value="Genomic_DNA"/>
</dbReference>
<dbReference type="OrthoDB" id="4867494at2759"/>
<dbReference type="Proteomes" id="UP000011715">
    <property type="component" value="Unassembled WGS sequence"/>
</dbReference>
<dbReference type="VEuPathDB" id="FungiDB:MAPG_04620"/>
<evidence type="ECO:0000256" key="1">
    <source>
        <dbReference type="SAM" id="SignalP"/>
    </source>
</evidence>
<accession>A0A0C4DX82</accession>
<reference evidence="4" key="2">
    <citation type="submission" date="2010-05" db="EMBL/GenBank/DDBJ databases">
        <title>The genome sequence of Magnaporthe poae strain ATCC 64411.</title>
        <authorList>
            <person name="Ma L.-J."/>
            <person name="Dead R."/>
            <person name="Young S."/>
            <person name="Zeng Q."/>
            <person name="Koehrsen M."/>
            <person name="Alvarado L."/>
            <person name="Berlin A."/>
            <person name="Chapman S.B."/>
            <person name="Chen Z."/>
            <person name="Freedman E."/>
            <person name="Gellesch M."/>
            <person name="Goldberg J."/>
            <person name="Griggs A."/>
            <person name="Gujja S."/>
            <person name="Heilman E.R."/>
            <person name="Heiman D."/>
            <person name="Hepburn T."/>
            <person name="Howarth C."/>
            <person name="Jen D."/>
            <person name="Larson L."/>
            <person name="Mehta T."/>
            <person name="Neiman D."/>
            <person name="Pearson M."/>
            <person name="Roberts A."/>
            <person name="Saif S."/>
            <person name="Shea T."/>
            <person name="Shenoy N."/>
            <person name="Sisk P."/>
            <person name="Stolte C."/>
            <person name="Sykes S."/>
            <person name="Walk T."/>
            <person name="White J."/>
            <person name="Yandava C."/>
            <person name="Haas B."/>
            <person name="Nusbaum C."/>
            <person name="Birren B."/>
        </authorList>
    </citation>
    <scope>NUCLEOTIDE SEQUENCE [LARGE SCALE GENOMIC DNA]</scope>
    <source>
        <strain evidence="4">ATCC 64411 / 73-15</strain>
    </source>
</reference>
<sequence>MLKLTQTLLPLLAVSIPHGVSGQSNSTNSTTHSPGVGGPRAHCVTGATYCGYILLENQGFEEKTLKEAWYAGKSQSHSNLDNNNGGRNKLPWMAAAPNSTDWLSTLYVCLPVDAKPKMKPRQIPGVCEDAGPRKLEVLVYCKGEGKIKDVCLNPPGDRIGRCKVPGNV</sequence>
<dbReference type="EnsemblFungi" id="MAPG_04620T0">
    <property type="protein sequence ID" value="MAPG_04620T0"/>
    <property type="gene ID" value="MAPG_04620"/>
</dbReference>
<dbReference type="OMA" id="TILTAYC"/>
<feature type="chain" id="PRO_5009385461" evidence="1">
    <location>
        <begin position="23"/>
        <end position="168"/>
    </location>
</feature>
<evidence type="ECO:0000313" key="4">
    <source>
        <dbReference type="Proteomes" id="UP000011715"/>
    </source>
</evidence>
<proteinExistence type="predicted"/>
<dbReference type="EMBL" id="GL876968">
    <property type="protein sequence ID" value="KLU85597.1"/>
    <property type="molecule type" value="Genomic_DNA"/>
</dbReference>
<evidence type="ECO:0000313" key="3">
    <source>
        <dbReference type="EnsemblFungi" id="MAPG_04620T0"/>
    </source>
</evidence>
<reference evidence="3" key="5">
    <citation type="submission" date="2015-06" db="UniProtKB">
        <authorList>
            <consortium name="EnsemblFungi"/>
        </authorList>
    </citation>
    <scope>IDENTIFICATION</scope>
    <source>
        <strain evidence="3">ATCC 64411</strain>
    </source>
</reference>
<keyword evidence="1" id="KW-0732">Signal</keyword>
<feature type="signal peptide" evidence="1">
    <location>
        <begin position="1"/>
        <end position="22"/>
    </location>
</feature>
<keyword evidence="4" id="KW-1185">Reference proteome</keyword>
<name>A0A0C4DX82_MAGP6</name>
<organism evidence="3 4">
    <name type="scientific">Magnaporthiopsis poae (strain ATCC 64411 / 73-15)</name>
    <name type="common">Kentucky bluegrass fungus</name>
    <name type="synonym">Magnaporthe poae</name>
    <dbReference type="NCBI Taxonomy" id="644358"/>
    <lineage>
        <taxon>Eukaryota</taxon>
        <taxon>Fungi</taxon>
        <taxon>Dikarya</taxon>
        <taxon>Ascomycota</taxon>
        <taxon>Pezizomycotina</taxon>
        <taxon>Sordariomycetes</taxon>
        <taxon>Sordariomycetidae</taxon>
        <taxon>Magnaporthales</taxon>
        <taxon>Magnaporthaceae</taxon>
        <taxon>Magnaporthiopsis</taxon>
    </lineage>
</organism>
<reference evidence="3" key="4">
    <citation type="journal article" date="2015" name="G3 (Bethesda)">
        <title>Genome sequences of three phytopathogenic species of the Magnaporthaceae family of fungi.</title>
        <authorList>
            <person name="Okagaki L.H."/>
            <person name="Nunes C.C."/>
            <person name="Sailsbery J."/>
            <person name="Clay B."/>
            <person name="Brown D."/>
            <person name="John T."/>
            <person name="Oh Y."/>
            <person name="Young N."/>
            <person name="Fitzgerald M."/>
            <person name="Haas B.J."/>
            <person name="Zeng Q."/>
            <person name="Young S."/>
            <person name="Adiconis X."/>
            <person name="Fan L."/>
            <person name="Levin J.Z."/>
            <person name="Mitchell T.K."/>
            <person name="Okubara P.A."/>
            <person name="Farman M.L."/>
            <person name="Kohn L.M."/>
            <person name="Birren B."/>
            <person name="Ma L.-J."/>
            <person name="Dean R.A."/>
        </authorList>
    </citation>
    <scope>NUCLEOTIDE SEQUENCE</scope>
    <source>
        <strain evidence="3">ATCC 64411 / 73-15</strain>
    </source>
</reference>
<protein>
    <submittedName>
        <fullName evidence="2 3">Uncharacterized protein</fullName>
    </submittedName>
</protein>
<gene>
    <name evidence="2" type="ORF">MAPG_04620</name>
</gene>